<comment type="subcellular location">
    <subcellularLocation>
        <location evidence="2">Bacterial flagellum basal body</location>
    </subcellularLocation>
</comment>
<keyword evidence="5" id="KW-0966">Cell projection</keyword>
<evidence type="ECO:0000256" key="2">
    <source>
        <dbReference type="RuleBase" id="RU362116"/>
    </source>
</evidence>
<gene>
    <name evidence="5" type="primary">flgF</name>
</gene>
<evidence type="ECO:0000259" key="3">
    <source>
        <dbReference type="Pfam" id="PF06429"/>
    </source>
</evidence>
<dbReference type="GO" id="GO:0071978">
    <property type="term" value="P:bacterial-type flagellum-dependent swarming motility"/>
    <property type="evidence" value="ECO:0007669"/>
    <property type="project" value="TreeGrafter"/>
</dbReference>
<accession>A0A0A7RFH7</accession>
<dbReference type="InterPro" id="IPR020013">
    <property type="entry name" value="Flagellar_FlgE/F/G"/>
</dbReference>
<dbReference type="AlphaFoldDB" id="A0A0A7RFH7"/>
<evidence type="ECO:0000256" key="1">
    <source>
        <dbReference type="ARBA" id="ARBA00009677"/>
    </source>
</evidence>
<evidence type="ECO:0000259" key="4">
    <source>
        <dbReference type="Pfam" id="PF22692"/>
    </source>
</evidence>
<dbReference type="PANTHER" id="PTHR30435">
    <property type="entry name" value="FLAGELLAR PROTEIN"/>
    <property type="match status" value="1"/>
</dbReference>
<dbReference type="SUPFAM" id="SSF117143">
    <property type="entry name" value="Flagellar hook protein flgE"/>
    <property type="match status" value="1"/>
</dbReference>
<feature type="domain" description="Flagellar basal-body/hook protein C-terminal" evidence="3">
    <location>
        <begin position="189"/>
        <end position="232"/>
    </location>
</feature>
<evidence type="ECO:0000313" key="5">
    <source>
        <dbReference type="EMBL" id="AJA33992.1"/>
    </source>
</evidence>
<sequence length="237" mass="26071">MIRGLDTLYQSVNLLEKRQENISGNIANVRTSGYQAKELFQSTYRQVQLHNFQGGNNNNQRIQYDGFTFGNYLAGSYLNPAKGALQQTGRATDFAINSDGYFQVRMNNGQIAYTRNGNFRLNNQNQYVTQEGYQVLGTNNGPVTATAATGIPNFSIVSFPNDGNLQSMGNAYYTSQTAGTPVRAPQLEQGSLEQSNVSTSDEMVSMIQTSREFQANQKALSATNDTLQKAVNNLGKV</sequence>
<proteinExistence type="inferred from homology"/>
<reference evidence="5" key="1">
    <citation type="journal article" date="2014" name="Appl. Environ. Microbiol.">
        <title>Detection and genomic characterization of motility in Lactobacillus curvatus: confirmation of motility in a species outside the Lactobacillus salivarius clade.</title>
        <authorList>
            <person name="Cousin F.J."/>
            <person name="Lynch S.M."/>
            <person name="Harris H.M."/>
            <person name="McCann A."/>
            <person name="Lynch D.B."/>
            <person name="Neville B.A."/>
            <person name="Irisawa T."/>
            <person name="Okada S."/>
            <person name="Endo A."/>
            <person name="O'Toole P.W."/>
        </authorList>
    </citation>
    <scope>NUCLEOTIDE SEQUENCE</scope>
    <source>
        <strain evidence="5">DSM 18630</strain>
    </source>
</reference>
<dbReference type="InterPro" id="IPR053967">
    <property type="entry name" value="LlgE_F_G-like_D1"/>
</dbReference>
<keyword evidence="5" id="KW-0282">Flagellum</keyword>
<comment type="similarity">
    <text evidence="1 2">Belongs to the flagella basal body rod proteins family.</text>
</comment>
<dbReference type="EMBL" id="KM886864">
    <property type="protein sequence ID" value="AJA33992.1"/>
    <property type="molecule type" value="Genomic_DNA"/>
</dbReference>
<keyword evidence="2" id="KW-0975">Bacterial flagellum</keyword>
<protein>
    <submittedName>
        <fullName evidence="5">Flagellar basal-body rod protein FlgF</fullName>
    </submittedName>
</protein>
<dbReference type="Pfam" id="PF06429">
    <property type="entry name" value="Flg_bbr_C"/>
    <property type="match status" value="1"/>
</dbReference>
<dbReference type="PANTHER" id="PTHR30435:SF19">
    <property type="entry name" value="FLAGELLAR BASAL-BODY ROD PROTEIN FLGG"/>
    <property type="match status" value="1"/>
</dbReference>
<name>A0A0A7RFH7_9LACO</name>
<dbReference type="InterPro" id="IPR037925">
    <property type="entry name" value="FlgE/F/G-like"/>
</dbReference>
<feature type="domain" description="Flagellar hook protein FlgE/F/G-like D1" evidence="4">
    <location>
        <begin position="95"/>
        <end position="144"/>
    </location>
</feature>
<keyword evidence="5" id="KW-0969">Cilium</keyword>
<dbReference type="NCBIfam" id="TIGR03506">
    <property type="entry name" value="FlgEFG_subfam"/>
    <property type="match status" value="1"/>
</dbReference>
<organism evidence="5">
    <name type="scientific">Liquorilactobacillus ghanensis</name>
    <dbReference type="NCBI Taxonomy" id="399370"/>
    <lineage>
        <taxon>Bacteria</taxon>
        <taxon>Bacillati</taxon>
        <taxon>Bacillota</taxon>
        <taxon>Bacilli</taxon>
        <taxon>Lactobacillales</taxon>
        <taxon>Lactobacillaceae</taxon>
        <taxon>Liquorilactobacillus</taxon>
    </lineage>
</organism>
<dbReference type="GO" id="GO:0009425">
    <property type="term" value="C:bacterial-type flagellum basal body"/>
    <property type="evidence" value="ECO:0007669"/>
    <property type="project" value="UniProtKB-SubCell"/>
</dbReference>
<dbReference type="InterPro" id="IPR010930">
    <property type="entry name" value="Flg_bb/hook_C_dom"/>
</dbReference>
<dbReference type="Pfam" id="PF22692">
    <property type="entry name" value="LlgE_F_G_D1"/>
    <property type="match status" value="1"/>
</dbReference>